<reference evidence="2 3" key="1">
    <citation type="submission" date="2019-03" db="EMBL/GenBank/DDBJ databases">
        <title>Genomic Encyclopedia of Type Strains, Phase IV (KMG-IV): sequencing the most valuable type-strain genomes for metagenomic binning, comparative biology and taxonomic classification.</title>
        <authorList>
            <person name="Goeker M."/>
        </authorList>
    </citation>
    <scope>NUCLEOTIDE SEQUENCE [LARGE SCALE GENOMIC DNA]</scope>
    <source>
        <strain evidence="2 3">DSM 18063</strain>
    </source>
</reference>
<comment type="caution">
    <text evidence="2">The sequence shown here is derived from an EMBL/GenBank/DDBJ whole genome shotgun (WGS) entry which is preliminary data.</text>
</comment>
<dbReference type="EMBL" id="SLXP01000001">
    <property type="protein sequence ID" value="TCP43926.1"/>
    <property type="molecule type" value="Genomic_DNA"/>
</dbReference>
<keyword evidence="3" id="KW-1185">Reference proteome</keyword>
<organism evidence="2 3">
    <name type="scientific">Rhodovulum marinum</name>
    <dbReference type="NCBI Taxonomy" id="320662"/>
    <lineage>
        <taxon>Bacteria</taxon>
        <taxon>Pseudomonadati</taxon>
        <taxon>Pseudomonadota</taxon>
        <taxon>Alphaproteobacteria</taxon>
        <taxon>Rhodobacterales</taxon>
        <taxon>Paracoccaceae</taxon>
        <taxon>Rhodovulum</taxon>
    </lineage>
</organism>
<evidence type="ECO:0000256" key="1">
    <source>
        <dbReference type="SAM" id="Coils"/>
    </source>
</evidence>
<feature type="coiled-coil region" evidence="1">
    <location>
        <begin position="40"/>
        <end position="102"/>
    </location>
</feature>
<protein>
    <submittedName>
        <fullName evidence="2">Uncharacterized protein</fullName>
    </submittedName>
</protein>
<evidence type="ECO:0000313" key="2">
    <source>
        <dbReference type="EMBL" id="TCP43926.1"/>
    </source>
</evidence>
<name>A0A4V2SRS0_9RHOB</name>
<dbReference type="Proteomes" id="UP000294835">
    <property type="component" value="Unassembled WGS sequence"/>
</dbReference>
<accession>A0A4V2SRS0</accession>
<dbReference type="RefSeq" id="WP_165915467.1">
    <property type="nucleotide sequence ID" value="NZ_SLXP01000001.1"/>
</dbReference>
<dbReference type="AlphaFoldDB" id="A0A4V2SRS0"/>
<gene>
    <name evidence="2" type="ORF">EV662_1019</name>
</gene>
<proteinExistence type="predicted"/>
<sequence length="104" mass="11103">MVDLPPKPVFTRTISVGNVIQVAVILVGFGGSWVAMTSDLAAVASDVAAVEEEIDEAAAARLVVEGRVRALEIEAARADERYSQLLANIQAIRDSIARLEQKAQ</sequence>
<evidence type="ECO:0000313" key="3">
    <source>
        <dbReference type="Proteomes" id="UP000294835"/>
    </source>
</evidence>
<keyword evidence="1" id="KW-0175">Coiled coil</keyword>